<dbReference type="Proteomes" id="UP000799118">
    <property type="component" value="Unassembled WGS sequence"/>
</dbReference>
<dbReference type="AlphaFoldDB" id="A0A6A4HLD1"/>
<name>A0A6A4HLD1_9AGAR</name>
<proteinExistence type="predicted"/>
<dbReference type="OrthoDB" id="2355984at2759"/>
<evidence type="ECO:0000313" key="1">
    <source>
        <dbReference type="EMBL" id="KAE9398520.1"/>
    </source>
</evidence>
<reference evidence="1" key="1">
    <citation type="journal article" date="2019" name="Environ. Microbiol.">
        <title>Fungal ecological strategies reflected in gene transcription - a case study of two litter decomposers.</title>
        <authorList>
            <person name="Barbi F."/>
            <person name="Kohler A."/>
            <person name="Barry K."/>
            <person name="Baskaran P."/>
            <person name="Daum C."/>
            <person name="Fauchery L."/>
            <person name="Ihrmark K."/>
            <person name="Kuo A."/>
            <person name="LaButti K."/>
            <person name="Lipzen A."/>
            <person name="Morin E."/>
            <person name="Grigoriev I.V."/>
            <person name="Henrissat B."/>
            <person name="Lindahl B."/>
            <person name="Martin F."/>
        </authorList>
    </citation>
    <scope>NUCLEOTIDE SEQUENCE</scope>
    <source>
        <strain evidence="1">JB14</strain>
    </source>
</reference>
<keyword evidence="2" id="KW-1185">Reference proteome</keyword>
<accession>A0A6A4HLD1</accession>
<organism evidence="1 2">
    <name type="scientific">Gymnopus androsaceus JB14</name>
    <dbReference type="NCBI Taxonomy" id="1447944"/>
    <lineage>
        <taxon>Eukaryota</taxon>
        <taxon>Fungi</taxon>
        <taxon>Dikarya</taxon>
        <taxon>Basidiomycota</taxon>
        <taxon>Agaricomycotina</taxon>
        <taxon>Agaricomycetes</taxon>
        <taxon>Agaricomycetidae</taxon>
        <taxon>Agaricales</taxon>
        <taxon>Marasmiineae</taxon>
        <taxon>Omphalotaceae</taxon>
        <taxon>Gymnopus</taxon>
    </lineage>
</organism>
<feature type="non-terminal residue" evidence="1">
    <location>
        <position position="1"/>
    </location>
</feature>
<gene>
    <name evidence="1" type="ORF">BT96DRAFT_789855</name>
</gene>
<evidence type="ECO:0000313" key="2">
    <source>
        <dbReference type="Proteomes" id="UP000799118"/>
    </source>
</evidence>
<dbReference type="EMBL" id="ML769482">
    <property type="protein sequence ID" value="KAE9398520.1"/>
    <property type="molecule type" value="Genomic_DNA"/>
</dbReference>
<sequence>KIENHKRDLDGAVDNIESSRSNPIWPRKLWKPILRDEYIDLTEVLAVVLDYDAINNRVTWLQAWYTYKEAVCFVYGSRRRELQAYELHIQRLFNNFQPSVHPSIIKYDKAVCQLIGSRRDILLDEVSHPDVAEFRDRYIIPGGTHH</sequence>
<protein>
    <submittedName>
        <fullName evidence="1">Uncharacterized protein</fullName>
    </submittedName>
</protein>
<feature type="non-terminal residue" evidence="1">
    <location>
        <position position="146"/>
    </location>
</feature>